<dbReference type="Proteomes" id="UP000012149">
    <property type="component" value="Unassembled WGS sequence"/>
</dbReference>
<comment type="caution">
    <text evidence="1">The sequence shown here is derived from an EMBL/GenBank/DDBJ whole genome shotgun (WGS) entry which is preliminary data.</text>
</comment>
<accession>M6VVX7</accession>
<gene>
    <name evidence="1" type="ORF">LEP1GSC161_1447</name>
</gene>
<organism evidence="1 2">
    <name type="scientific">Leptospira santarosai str. CBC1416</name>
    <dbReference type="NCBI Taxonomy" id="1193059"/>
    <lineage>
        <taxon>Bacteria</taxon>
        <taxon>Pseudomonadati</taxon>
        <taxon>Spirochaetota</taxon>
        <taxon>Spirochaetia</taxon>
        <taxon>Leptospirales</taxon>
        <taxon>Leptospiraceae</taxon>
        <taxon>Leptospira</taxon>
    </lineage>
</organism>
<dbReference type="AlphaFoldDB" id="M6VVX7"/>
<reference evidence="1 2" key="1">
    <citation type="submission" date="2013-01" db="EMBL/GenBank/DDBJ databases">
        <authorList>
            <person name="Harkins D.M."/>
            <person name="Durkin A.S."/>
            <person name="Brinkac L.M."/>
            <person name="Haft D.H."/>
            <person name="Selengut J.D."/>
            <person name="Sanka R."/>
            <person name="DePew J."/>
            <person name="Purushe J."/>
            <person name="Matthias M.A."/>
            <person name="Vinetz J.M."/>
            <person name="Sutton G.G."/>
            <person name="Nierman W.C."/>
            <person name="Fouts D.E."/>
        </authorList>
    </citation>
    <scope>NUCLEOTIDE SEQUENCE [LARGE SCALE GENOMIC DNA]</scope>
    <source>
        <strain evidence="1 2">CBC1416</strain>
    </source>
</reference>
<dbReference type="EMBL" id="AKWE02000129">
    <property type="protein sequence ID" value="EMO57169.1"/>
    <property type="molecule type" value="Genomic_DNA"/>
</dbReference>
<evidence type="ECO:0000313" key="1">
    <source>
        <dbReference type="EMBL" id="EMO57169.1"/>
    </source>
</evidence>
<protein>
    <submittedName>
        <fullName evidence="1">Uncharacterized protein</fullName>
    </submittedName>
</protein>
<name>M6VVX7_9LEPT</name>
<proteinExistence type="predicted"/>
<evidence type="ECO:0000313" key="2">
    <source>
        <dbReference type="Proteomes" id="UP000012149"/>
    </source>
</evidence>
<sequence length="46" mass="5337">MVLKELRENNGSQIKMNLTSGRLLNVVEKEKKEAAFMWKPLPPLRV</sequence>